<reference evidence="3" key="1">
    <citation type="submission" date="2016-06" db="EMBL/GenBank/DDBJ databases">
        <authorList>
            <person name="Varghese N."/>
            <person name="Submissions Spin"/>
        </authorList>
    </citation>
    <scope>NUCLEOTIDE SEQUENCE [LARGE SCALE GENOMIC DNA]</scope>
    <source>
        <strain evidence="3">DSM 44983</strain>
    </source>
</reference>
<keyword evidence="2" id="KW-0378">Hydrolase</keyword>
<dbReference type="OrthoDB" id="9796461at2"/>
<dbReference type="GO" id="GO:0016020">
    <property type="term" value="C:membrane"/>
    <property type="evidence" value="ECO:0007669"/>
    <property type="project" value="TreeGrafter"/>
</dbReference>
<dbReference type="GO" id="GO:0016787">
    <property type="term" value="F:hydrolase activity"/>
    <property type="evidence" value="ECO:0007669"/>
    <property type="project" value="UniProtKB-KW"/>
</dbReference>
<keyword evidence="3" id="KW-1185">Reference proteome</keyword>
<dbReference type="InterPro" id="IPR050879">
    <property type="entry name" value="Acyltransferase_3"/>
</dbReference>
<dbReference type="Pfam" id="PF01757">
    <property type="entry name" value="Acyl_transf_3"/>
    <property type="match status" value="1"/>
</dbReference>
<dbReference type="PANTHER" id="PTHR23028:SF53">
    <property type="entry name" value="ACYL_TRANSF_3 DOMAIN-CONTAINING PROTEIN"/>
    <property type="match status" value="1"/>
</dbReference>
<dbReference type="RefSeq" id="WP_067313008.1">
    <property type="nucleotide sequence ID" value="NZ_LRMV01000144.1"/>
</dbReference>
<evidence type="ECO:0000313" key="3">
    <source>
        <dbReference type="Proteomes" id="UP000198226"/>
    </source>
</evidence>
<protein>
    <submittedName>
        <fullName evidence="2">Peptidoglycan/LPS O-acetylase OafA/YrhL, contains acyltransferase and SGNH-hydrolase domains</fullName>
    </submittedName>
</protein>
<dbReference type="Proteomes" id="UP000198226">
    <property type="component" value="Chromosome I"/>
</dbReference>
<feature type="domain" description="Acyltransferase 3" evidence="1">
    <location>
        <begin position="13"/>
        <end position="346"/>
    </location>
</feature>
<accession>A0A120F7Q3</accession>
<evidence type="ECO:0000259" key="1">
    <source>
        <dbReference type="Pfam" id="PF01757"/>
    </source>
</evidence>
<sequence length="379" mass="41894">MTSAVRLPDRLPSLTGLRFFGAVAVILFHAIAVPPITVFADERAAGILTFLVSKIGFVALTFFFILSGFVLTWSTRDDDTPRAFYRRRFFRIFPNHVVTWAACLILLGGAPAWVALLNLLLLQSWVPRLEVASSVNIVTWSLSCEVFFYALFPFLLRGVRRIPRGKLWYWALGALLATIAVPFLAVLTMPEQPTIPVVGVPTYEFWFSYNFPVARLGEFVLGMVLARTVRERMWVGPPLWGALAILGVTYLGMLPVPIPYGVVAVEVVPAALLVLAAANTEIRGTNRFFGSRLSLWLGNISYALFMSHAIVLYWGRPFFLGDRKFSTPVALGLVALAVGLSILLAWLLYVTVERPIARRWSQPAPAPGRTVPAVSSPGT</sequence>
<proteinExistence type="predicted"/>
<dbReference type="AlphaFoldDB" id="A0A120F7Q3"/>
<keyword evidence="2" id="KW-0808">Transferase</keyword>
<dbReference type="GO" id="GO:0000271">
    <property type="term" value="P:polysaccharide biosynthetic process"/>
    <property type="evidence" value="ECO:0007669"/>
    <property type="project" value="TreeGrafter"/>
</dbReference>
<organism evidence="2 3">
    <name type="scientific">Micromonospora rifamycinica</name>
    <dbReference type="NCBI Taxonomy" id="291594"/>
    <lineage>
        <taxon>Bacteria</taxon>
        <taxon>Bacillati</taxon>
        <taxon>Actinomycetota</taxon>
        <taxon>Actinomycetes</taxon>
        <taxon>Micromonosporales</taxon>
        <taxon>Micromonosporaceae</taxon>
        <taxon>Micromonospora</taxon>
    </lineage>
</organism>
<dbReference type="GO" id="GO:0016747">
    <property type="term" value="F:acyltransferase activity, transferring groups other than amino-acyl groups"/>
    <property type="evidence" value="ECO:0007669"/>
    <property type="project" value="InterPro"/>
</dbReference>
<keyword evidence="2" id="KW-0012">Acyltransferase</keyword>
<gene>
    <name evidence="2" type="ORF">GA0070623_1503</name>
</gene>
<name>A0A120F7Q3_9ACTN</name>
<dbReference type="InterPro" id="IPR002656">
    <property type="entry name" value="Acyl_transf_3_dom"/>
</dbReference>
<evidence type="ECO:0000313" key="2">
    <source>
        <dbReference type="EMBL" id="SCG47744.1"/>
    </source>
</evidence>
<dbReference type="PANTHER" id="PTHR23028">
    <property type="entry name" value="ACETYLTRANSFERASE"/>
    <property type="match status" value="1"/>
</dbReference>
<dbReference type="EMBL" id="LT607752">
    <property type="protein sequence ID" value="SCG47744.1"/>
    <property type="molecule type" value="Genomic_DNA"/>
</dbReference>